<dbReference type="GO" id="GO:0015074">
    <property type="term" value="P:DNA integration"/>
    <property type="evidence" value="ECO:0007669"/>
    <property type="project" value="InterPro"/>
</dbReference>
<accession>A0A383C7N7</accession>
<feature type="non-terminal residue" evidence="3">
    <location>
        <position position="1"/>
    </location>
</feature>
<dbReference type="SUPFAM" id="SSF56349">
    <property type="entry name" value="DNA breaking-rejoining enzymes"/>
    <property type="match status" value="1"/>
</dbReference>
<organism evidence="3">
    <name type="scientific">marine metagenome</name>
    <dbReference type="NCBI Taxonomy" id="408172"/>
    <lineage>
        <taxon>unclassified sequences</taxon>
        <taxon>metagenomes</taxon>
        <taxon>ecological metagenomes</taxon>
    </lineage>
</organism>
<evidence type="ECO:0000256" key="1">
    <source>
        <dbReference type="ARBA" id="ARBA00023172"/>
    </source>
</evidence>
<dbReference type="EMBL" id="UINC01206436">
    <property type="protein sequence ID" value="SVE28069.1"/>
    <property type="molecule type" value="Genomic_DNA"/>
</dbReference>
<dbReference type="Pfam" id="PF00589">
    <property type="entry name" value="Phage_integrase"/>
    <property type="match status" value="1"/>
</dbReference>
<dbReference type="GO" id="GO:0003677">
    <property type="term" value="F:DNA binding"/>
    <property type="evidence" value="ECO:0007669"/>
    <property type="project" value="InterPro"/>
</dbReference>
<dbReference type="InterPro" id="IPR002104">
    <property type="entry name" value="Integrase_catalytic"/>
</dbReference>
<proteinExistence type="predicted"/>
<dbReference type="Gene3D" id="1.10.443.10">
    <property type="entry name" value="Intergrase catalytic core"/>
    <property type="match status" value="1"/>
</dbReference>
<dbReference type="PROSITE" id="PS51898">
    <property type="entry name" value="TYR_RECOMBINASE"/>
    <property type="match status" value="1"/>
</dbReference>
<keyword evidence="1" id="KW-0233">DNA recombination</keyword>
<reference evidence="3" key="1">
    <citation type="submission" date="2018-05" db="EMBL/GenBank/DDBJ databases">
        <authorList>
            <person name="Lanie J.A."/>
            <person name="Ng W.-L."/>
            <person name="Kazmierczak K.M."/>
            <person name="Andrzejewski T.M."/>
            <person name="Davidsen T.M."/>
            <person name="Wayne K.J."/>
            <person name="Tettelin H."/>
            <person name="Glass J.I."/>
            <person name="Rusch D."/>
            <person name="Podicherti R."/>
            <person name="Tsui H.-C.T."/>
            <person name="Winkler M.E."/>
        </authorList>
    </citation>
    <scope>NUCLEOTIDE SEQUENCE</scope>
</reference>
<sequence length="196" mass="22222">DRKVTRAITQKEHEDIVAYERESVRTGRSKAELGIERALYYELLWHTGAAQIDGANLKAENIDWSRNRLGYRRQKTGEKCLLGIGSDFEEFLRQLPSEGFLFPQMTAKSSGHRAAEFNRRRKLLELEGVSLHSYRYSWAERAAVVGMPLRWAQAALGHSSRVIAQAYARKAEIACPLPEDYRQGHEGGGEVRYAAA</sequence>
<dbReference type="InterPro" id="IPR013762">
    <property type="entry name" value="Integrase-like_cat_sf"/>
</dbReference>
<gene>
    <name evidence="3" type="ORF">METZ01_LOCUS480923</name>
</gene>
<dbReference type="InterPro" id="IPR011010">
    <property type="entry name" value="DNA_brk_join_enz"/>
</dbReference>
<feature type="domain" description="Tyr recombinase" evidence="2">
    <location>
        <begin position="3"/>
        <end position="186"/>
    </location>
</feature>
<name>A0A383C7N7_9ZZZZ</name>
<protein>
    <recommendedName>
        <fullName evidence="2">Tyr recombinase domain-containing protein</fullName>
    </recommendedName>
</protein>
<evidence type="ECO:0000259" key="2">
    <source>
        <dbReference type="PROSITE" id="PS51898"/>
    </source>
</evidence>
<dbReference type="AlphaFoldDB" id="A0A383C7N7"/>
<evidence type="ECO:0000313" key="3">
    <source>
        <dbReference type="EMBL" id="SVE28069.1"/>
    </source>
</evidence>
<dbReference type="GO" id="GO:0006310">
    <property type="term" value="P:DNA recombination"/>
    <property type="evidence" value="ECO:0007669"/>
    <property type="project" value="UniProtKB-KW"/>
</dbReference>